<gene>
    <name evidence="1" type="ORF">PRZ48_013668</name>
</gene>
<dbReference type="Proteomes" id="UP001305779">
    <property type="component" value="Unassembled WGS sequence"/>
</dbReference>
<sequence length="112" mass="13236">MSSGFQISPAVRSRRRPDQATVFNDCDNIERQMQEDEHKIWGWVIYRSDYSSEEDWQEFLRRFRNGIEDSLGFCGGLDMLPSLDYHVFEDRDNGLTKNLSRAFLYETWVGAE</sequence>
<evidence type="ECO:0000313" key="2">
    <source>
        <dbReference type="Proteomes" id="UP001305779"/>
    </source>
</evidence>
<reference evidence="1 2" key="1">
    <citation type="journal article" date="2023" name="G3 (Bethesda)">
        <title>A chromosome-level genome assembly of Zasmidium syzygii isolated from banana leaves.</title>
        <authorList>
            <person name="van Westerhoven A.C."/>
            <person name="Mehrabi R."/>
            <person name="Talebi R."/>
            <person name="Steentjes M.B.F."/>
            <person name="Corcolon B."/>
            <person name="Chong P.A."/>
            <person name="Kema G.H.J."/>
            <person name="Seidl M.F."/>
        </authorList>
    </citation>
    <scope>NUCLEOTIDE SEQUENCE [LARGE SCALE GENOMIC DNA]</scope>
    <source>
        <strain evidence="1 2">P124</strain>
    </source>
</reference>
<keyword evidence="2" id="KW-1185">Reference proteome</keyword>
<organism evidence="1 2">
    <name type="scientific">Zasmidium cellare</name>
    <name type="common">Wine cellar mold</name>
    <name type="synonym">Racodium cellare</name>
    <dbReference type="NCBI Taxonomy" id="395010"/>
    <lineage>
        <taxon>Eukaryota</taxon>
        <taxon>Fungi</taxon>
        <taxon>Dikarya</taxon>
        <taxon>Ascomycota</taxon>
        <taxon>Pezizomycotina</taxon>
        <taxon>Dothideomycetes</taxon>
        <taxon>Dothideomycetidae</taxon>
        <taxon>Mycosphaerellales</taxon>
        <taxon>Mycosphaerellaceae</taxon>
        <taxon>Zasmidium</taxon>
    </lineage>
</organism>
<accession>A0ABR0E1M4</accession>
<protein>
    <submittedName>
        <fullName evidence="1">Uncharacterized protein</fullName>
    </submittedName>
</protein>
<evidence type="ECO:0000313" key="1">
    <source>
        <dbReference type="EMBL" id="KAK4495337.1"/>
    </source>
</evidence>
<dbReference type="EMBL" id="JAXOVC010000012">
    <property type="protein sequence ID" value="KAK4495337.1"/>
    <property type="molecule type" value="Genomic_DNA"/>
</dbReference>
<proteinExistence type="predicted"/>
<comment type="caution">
    <text evidence="1">The sequence shown here is derived from an EMBL/GenBank/DDBJ whole genome shotgun (WGS) entry which is preliminary data.</text>
</comment>
<name>A0ABR0E1M4_ZASCE</name>